<keyword evidence="6" id="KW-0256">Endoplasmic reticulum</keyword>
<dbReference type="Pfam" id="PF09753">
    <property type="entry name" value="Use1"/>
    <property type="match status" value="1"/>
</dbReference>
<reference evidence="13" key="1">
    <citation type="submission" date="2023-07" db="EMBL/GenBank/DDBJ databases">
        <authorList>
            <consortium name="CYATHOMIX"/>
        </authorList>
    </citation>
    <scope>NUCLEOTIDE SEQUENCE</scope>
    <source>
        <strain evidence="13">N/A</strain>
    </source>
</reference>
<keyword evidence="10 12" id="KW-0472">Membrane</keyword>
<dbReference type="EMBL" id="CATQJL010000112">
    <property type="protein sequence ID" value="CAJ0594459.1"/>
    <property type="molecule type" value="Genomic_DNA"/>
</dbReference>
<evidence type="ECO:0000256" key="3">
    <source>
        <dbReference type="ARBA" id="ARBA00015843"/>
    </source>
</evidence>
<keyword evidence="7" id="KW-0931">ER-Golgi transport</keyword>
<evidence type="ECO:0000256" key="2">
    <source>
        <dbReference type="ARBA" id="ARBA00007891"/>
    </source>
</evidence>
<evidence type="ECO:0000313" key="13">
    <source>
        <dbReference type="EMBL" id="CAJ0594459.1"/>
    </source>
</evidence>
<evidence type="ECO:0000256" key="8">
    <source>
        <dbReference type="ARBA" id="ARBA00022927"/>
    </source>
</evidence>
<evidence type="ECO:0000256" key="11">
    <source>
        <dbReference type="ARBA" id="ARBA00032711"/>
    </source>
</evidence>
<dbReference type="PANTHER" id="PTHR13050">
    <property type="entry name" value="USE1-LIKE PROTEIN"/>
    <property type="match status" value="1"/>
</dbReference>
<accession>A0AA36GLU6</accession>
<evidence type="ECO:0000256" key="5">
    <source>
        <dbReference type="ARBA" id="ARBA00022692"/>
    </source>
</evidence>
<dbReference type="GO" id="GO:0005789">
    <property type="term" value="C:endoplasmic reticulum membrane"/>
    <property type="evidence" value="ECO:0007669"/>
    <property type="project" value="UniProtKB-SubCell"/>
</dbReference>
<protein>
    <recommendedName>
        <fullName evidence="3">Vesicle transport protein USE1</fullName>
    </recommendedName>
    <alternativeName>
        <fullName evidence="11">USE1-like protein</fullName>
    </alternativeName>
</protein>
<dbReference type="PANTHER" id="PTHR13050:SF7">
    <property type="entry name" value="VESICLE TRANSPORT PROTEIN USE1"/>
    <property type="match status" value="1"/>
</dbReference>
<keyword evidence="5 12" id="KW-0812">Transmembrane</keyword>
<keyword evidence="14" id="KW-1185">Reference proteome</keyword>
<dbReference type="GO" id="GO:0031201">
    <property type="term" value="C:SNARE complex"/>
    <property type="evidence" value="ECO:0007669"/>
    <property type="project" value="TreeGrafter"/>
</dbReference>
<feature type="transmembrane region" description="Helical" evidence="12">
    <location>
        <begin position="161"/>
        <end position="180"/>
    </location>
</feature>
<dbReference type="GO" id="GO:0005484">
    <property type="term" value="F:SNAP receptor activity"/>
    <property type="evidence" value="ECO:0007669"/>
    <property type="project" value="TreeGrafter"/>
</dbReference>
<proteinExistence type="inferred from homology"/>
<keyword evidence="8" id="KW-0653">Protein transport</keyword>
<dbReference type="InterPro" id="IPR019150">
    <property type="entry name" value="Vesicle_transport_protein_Use1"/>
</dbReference>
<organism evidence="13 14">
    <name type="scientific">Cylicocyclus nassatus</name>
    <name type="common">Nematode worm</name>
    <dbReference type="NCBI Taxonomy" id="53992"/>
    <lineage>
        <taxon>Eukaryota</taxon>
        <taxon>Metazoa</taxon>
        <taxon>Ecdysozoa</taxon>
        <taxon>Nematoda</taxon>
        <taxon>Chromadorea</taxon>
        <taxon>Rhabditida</taxon>
        <taxon>Rhabditina</taxon>
        <taxon>Rhabditomorpha</taxon>
        <taxon>Strongyloidea</taxon>
        <taxon>Strongylidae</taxon>
        <taxon>Cylicocyclus</taxon>
    </lineage>
</organism>
<dbReference type="Proteomes" id="UP001176961">
    <property type="component" value="Unassembled WGS sequence"/>
</dbReference>
<dbReference type="AlphaFoldDB" id="A0AA36GLU6"/>
<evidence type="ECO:0000256" key="1">
    <source>
        <dbReference type="ARBA" id="ARBA00004163"/>
    </source>
</evidence>
<evidence type="ECO:0000256" key="4">
    <source>
        <dbReference type="ARBA" id="ARBA00022448"/>
    </source>
</evidence>
<keyword evidence="4" id="KW-0813">Transport</keyword>
<comment type="similarity">
    <text evidence="2">Belongs to the USE1 family.</text>
</comment>
<sequence>MIPYSFCYLYHANGMQISKSSEEKLSQLNLIPRHFPDTKVDIHAKEAAAQPIESASEVRLRNRAVYKADLRKQLLGEEAKRREGTSDDLMKHEEKQESLANELLSLTRSLKQNMSVAGNVLKDDNKRLSSMNAQVDANVSDLRVESTRLAHHAYKCGFDCALVFVALFIFWSFICMVVVMKKKKGRLAAMKGAYYLNEGLLSRLPPEFILACTPGLFKMAPNALTWTKLESKCPQSLEPYIEASLGWSLGDC</sequence>
<comment type="caution">
    <text evidence="13">The sequence shown here is derived from an EMBL/GenBank/DDBJ whole genome shotgun (WGS) entry which is preliminary data.</text>
</comment>
<evidence type="ECO:0000256" key="9">
    <source>
        <dbReference type="ARBA" id="ARBA00022989"/>
    </source>
</evidence>
<keyword evidence="9 12" id="KW-1133">Transmembrane helix</keyword>
<name>A0AA36GLU6_CYLNA</name>
<dbReference type="GO" id="GO:0006890">
    <property type="term" value="P:retrograde vesicle-mediated transport, Golgi to endoplasmic reticulum"/>
    <property type="evidence" value="ECO:0007669"/>
    <property type="project" value="TreeGrafter"/>
</dbReference>
<evidence type="ECO:0000256" key="6">
    <source>
        <dbReference type="ARBA" id="ARBA00022824"/>
    </source>
</evidence>
<evidence type="ECO:0000256" key="12">
    <source>
        <dbReference type="SAM" id="Phobius"/>
    </source>
</evidence>
<evidence type="ECO:0000256" key="10">
    <source>
        <dbReference type="ARBA" id="ARBA00023136"/>
    </source>
</evidence>
<dbReference type="CDD" id="cd15860">
    <property type="entry name" value="SNARE_USE1"/>
    <property type="match status" value="1"/>
</dbReference>
<evidence type="ECO:0000256" key="7">
    <source>
        <dbReference type="ARBA" id="ARBA00022892"/>
    </source>
</evidence>
<evidence type="ECO:0000313" key="14">
    <source>
        <dbReference type="Proteomes" id="UP001176961"/>
    </source>
</evidence>
<dbReference type="GO" id="GO:0015031">
    <property type="term" value="P:protein transport"/>
    <property type="evidence" value="ECO:0007669"/>
    <property type="project" value="UniProtKB-KW"/>
</dbReference>
<comment type="subcellular location">
    <subcellularLocation>
        <location evidence="1">Endoplasmic reticulum membrane</location>
        <topology evidence="1">Single-pass type IV membrane protein</topology>
    </subcellularLocation>
</comment>
<gene>
    <name evidence="13" type="ORF">CYNAS_LOCUS6442</name>
</gene>